<proteinExistence type="predicted"/>
<reference evidence="1" key="1">
    <citation type="submission" date="2021-02" db="EMBL/GenBank/DDBJ databases">
        <authorList>
            <consortium name="DOE Joint Genome Institute"/>
            <person name="Ahrendt S."/>
            <person name="Looney B.P."/>
            <person name="Miyauchi S."/>
            <person name="Morin E."/>
            <person name="Drula E."/>
            <person name="Courty P.E."/>
            <person name="Chicoki N."/>
            <person name="Fauchery L."/>
            <person name="Kohler A."/>
            <person name="Kuo A."/>
            <person name="Labutti K."/>
            <person name="Pangilinan J."/>
            <person name="Lipzen A."/>
            <person name="Riley R."/>
            <person name="Andreopoulos W."/>
            <person name="He G."/>
            <person name="Johnson J."/>
            <person name="Barry K.W."/>
            <person name="Grigoriev I.V."/>
            <person name="Nagy L."/>
            <person name="Hibbett D."/>
            <person name="Henrissat B."/>
            <person name="Matheny P.B."/>
            <person name="Labbe J."/>
            <person name="Martin F."/>
        </authorList>
    </citation>
    <scope>NUCLEOTIDE SEQUENCE</scope>
    <source>
        <strain evidence="1">FP105234-sp</strain>
    </source>
</reference>
<dbReference type="Proteomes" id="UP000814033">
    <property type="component" value="Unassembled WGS sequence"/>
</dbReference>
<name>A0ACB8R192_9AGAM</name>
<reference evidence="1" key="2">
    <citation type="journal article" date="2022" name="New Phytol.">
        <title>Evolutionary transition to the ectomycorrhizal habit in the genomes of a hyperdiverse lineage of mushroom-forming fungi.</title>
        <authorList>
            <person name="Looney B."/>
            <person name="Miyauchi S."/>
            <person name="Morin E."/>
            <person name="Drula E."/>
            <person name="Courty P.E."/>
            <person name="Kohler A."/>
            <person name="Kuo A."/>
            <person name="LaButti K."/>
            <person name="Pangilinan J."/>
            <person name="Lipzen A."/>
            <person name="Riley R."/>
            <person name="Andreopoulos W."/>
            <person name="He G."/>
            <person name="Johnson J."/>
            <person name="Nolan M."/>
            <person name="Tritt A."/>
            <person name="Barry K.W."/>
            <person name="Grigoriev I.V."/>
            <person name="Nagy L.G."/>
            <person name="Hibbett D."/>
            <person name="Henrissat B."/>
            <person name="Matheny P.B."/>
            <person name="Labbe J."/>
            <person name="Martin F.M."/>
        </authorList>
    </citation>
    <scope>NUCLEOTIDE SEQUENCE</scope>
    <source>
        <strain evidence="1">FP105234-sp</strain>
    </source>
</reference>
<accession>A0ACB8R192</accession>
<evidence type="ECO:0000313" key="1">
    <source>
        <dbReference type="EMBL" id="KAI0037783.1"/>
    </source>
</evidence>
<organism evidence="1 2">
    <name type="scientific">Auriscalpium vulgare</name>
    <dbReference type="NCBI Taxonomy" id="40419"/>
    <lineage>
        <taxon>Eukaryota</taxon>
        <taxon>Fungi</taxon>
        <taxon>Dikarya</taxon>
        <taxon>Basidiomycota</taxon>
        <taxon>Agaricomycotina</taxon>
        <taxon>Agaricomycetes</taxon>
        <taxon>Russulales</taxon>
        <taxon>Auriscalpiaceae</taxon>
        <taxon>Auriscalpium</taxon>
    </lineage>
</organism>
<dbReference type="EMBL" id="MU276716">
    <property type="protein sequence ID" value="KAI0037783.1"/>
    <property type="molecule type" value="Genomic_DNA"/>
</dbReference>
<comment type="caution">
    <text evidence="1">The sequence shown here is derived from an EMBL/GenBank/DDBJ whole genome shotgun (WGS) entry which is preliminary data.</text>
</comment>
<protein>
    <submittedName>
        <fullName evidence="1">Uncharacterized protein</fullName>
    </submittedName>
</protein>
<keyword evidence="2" id="KW-1185">Reference proteome</keyword>
<sequence>MRLLNRTTSLRRNPRRAKKKQKKHEPSDEELAQDDIIIKLQGQYRCEDGTCSSTYCFLGGPNAKHIKLTPLHFRTWAAAIQGKTAGVDFESPPSSPLFDAGAARGDATTDINVLASRRLRSLSASNSSNSSPNVNVSFEGLADMMAVLKGSERSALSPANINPAPSSKPLPPKMSLALFCQIYELSAGVITKLSQMELAGPHVLRKLSDADLVEDGALTKAQIAEVRDAEERWLYDMDKE</sequence>
<gene>
    <name evidence="1" type="ORF">FA95DRAFT_1613884</name>
</gene>
<evidence type="ECO:0000313" key="2">
    <source>
        <dbReference type="Proteomes" id="UP000814033"/>
    </source>
</evidence>